<gene>
    <name evidence="3" type="ORF">I8U20_07040</name>
</gene>
<sequence length="192" mass="22033">MKLFFVTQNKAKVAEAKGILAPYGIDVEQKTVSFVEPDKGTVEETARAKLKQVRKQGLDQFMVDDAGIYFAAYKDFPGILSKRIYERIGYKGIRKLLHGERREAWFRGAVGICFNGEMKIFSGETRGHIIEQIDQPESPVTDFPYDPIFIPEGESRVLSELSEEEWQTYSYRRKALVGLAEWLKEKKQNTSQ</sequence>
<proteinExistence type="inferred from homology"/>
<dbReference type="EMBL" id="JAECVW010000003">
    <property type="protein sequence ID" value="MBH8595087.1"/>
    <property type="molecule type" value="Genomic_DNA"/>
</dbReference>
<comment type="similarity">
    <text evidence="1">Belongs to the HAM1 NTPase family.</text>
</comment>
<dbReference type="GO" id="GO:0005737">
    <property type="term" value="C:cytoplasm"/>
    <property type="evidence" value="ECO:0007669"/>
    <property type="project" value="TreeGrafter"/>
</dbReference>
<reference evidence="3 4" key="1">
    <citation type="submission" date="2020-12" db="EMBL/GenBank/DDBJ databases">
        <title>WGS of Thermoactinomyces spp.</title>
        <authorList>
            <person name="Cheng K."/>
        </authorList>
    </citation>
    <scope>NUCLEOTIDE SEQUENCE [LARGE SCALE GENOMIC DNA]</scope>
    <source>
        <strain evidence="4">CICC 10671\DSM 43846</strain>
    </source>
</reference>
<protein>
    <recommendedName>
        <fullName evidence="5">Non-canonical purine NTP pyrophosphatase</fullName>
    </recommendedName>
</protein>
<evidence type="ECO:0000313" key="4">
    <source>
        <dbReference type="Proteomes" id="UP000633619"/>
    </source>
</evidence>
<keyword evidence="2" id="KW-0378">Hydrolase</keyword>
<dbReference type="PANTHER" id="PTHR11067:SF9">
    <property type="entry name" value="INOSINE TRIPHOSPHATE PYROPHOSPHATASE"/>
    <property type="match status" value="1"/>
</dbReference>
<dbReference type="AlphaFoldDB" id="A0A8I1AC30"/>
<evidence type="ECO:0000256" key="1">
    <source>
        <dbReference type="ARBA" id="ARBA00008023"/>
    </source>
</evidence>
<name>A0A8I1AC30_THEIN</name>
<dbReference type="InterPro" id="IPR029001">
    <property type="entry name" value="ITPase-like_fam"/>
</dbReference>
<dbReference type="SUPFAM" id="SSF52972">
    <property type="entry name" value="ITPase-like"/>
    <property type="match status" value="1"/>
</dbReference>
<organism evidence="3 4">
    <name type="scientific">Thermoactinomyces intermedius</name>
    <dbReference type="NCBI Taxonomy" id="2024"/>
    <lineage>
        <taxon>Bacteria</taxon>
        <taxon>Bacillati</taxon>
        <taxon>Bacillota</taxon>
        <taxon>Bacilli</taxon>
        <taxon>Bacillales</taxon>
        <taxon>Thermoactinomycetaceae</taxon>
        <taxon>Thermoactinomyces</taxon>
    </lineage>
</organism>
<dbReference type="Proteomes" id="UP000633619">
    <property type="component" value="Unassembled WGS sequence"/>
</dbReference>
<dbReference type="Pfam" id="PF01725">
    <property type="entry name" value="Ham1p_like"/>
    <property type="match status" value="1"/>
</dbReference>
<evidence type="ECO:0000256" key="2">
    <source>
        <dbReference type="ARBA" id="ARBA00022801"/>
    </source>
</evidence>
<dbReference type="CDD" id="cd00515">
    <property type="entry name" value="HAM1"/>
    <property type="match status" value="1"/>
</dbReference>
<dbReference type="GO" id="GO:0047429">
    <property type="term" value="F:nucleoside triphosphate diphosphatase activity"/>
    <property type="evidence" value="ECO:0007669"/>
    <property type="project" value="InterPro"/>
</dbReference>
<accession>A0A8I1AC30</accession>
<keyword evidence="4" id="KW-1185">Reference proteome</keyword>
<dbReference type="Gene3D" id="3.90.950.10">
    <property type="match status" value="1"/>
</dbReference>
<dbReference type="InterPro" id="IPR002637">
    <property type="entry name" value="RdgB/HAM1"/>
</dbReference>
<comment type="caution">
    <text evidence="3">The sequence shown here is derived from an EMBL/GenBank/DDBJ whole genome shotgun (WGS) entry which is preliminary data.</text>
</comment>
<evidence type="ECO:0000313" key="3">
    <source>
        <dbReference type="EMBL" id="MBH8595087.1"/>
    </source>
</evidence>
<dbReference type="RefSeq" id="WP_181731405.1">
    <property type="nucleotide sequence ID" value="NZ_JACEIR010000002.1"/>
</dbReference>
<evidence type="ECO:0008006" key="5">
    <source>
        <dbReference type="Google" id="ProtNLM"/>
    </source>
</evidence>
<dbReference type="GO" id="GO:0009143">
    <property type="term" value="P:nucleoside triphosphate catabolic process"/>
    <property type="evidence" value="ECO:0007669"/>
    <property type="project" value="InterPro"/>
</dbReference>
<dbReference type="PANTHER" id="PTHR11067">
    <property type="entry name" value="INOSINE TRIPHOSPHATE PYROPHOSPHATASE/HAM1 PROTEIN"/>
    <property type="match status" value="1"/>
</dbReference>